<gene>
    <name evidence="1" type="ORF">NP777_01000</name>
</gene>
<dbReference type="EMBL" id="JANIAA010000001">
    <property type="protein sequence ID" value="MCQ8186850.1"/>
    <property type="molecule type" value="Genomic_DNA"/>
</dbReference>
<sequence>MPHHDHSPVIDLAVLDMAGTTIADNGIVERTVDDALSLAGLDAITPETLRPLRGMAKTDMFHRLAPDPHKAAEAHQNFVDLMLKAVLAGELPARDGAEEVLVALRERGVKTCLMTGFDAMVQEALLHTLGWGDLVDLTVAQSGTLRGRPYPDLILTAVISLGIDAVQRVLVAGDTANDLLAGTRSGAGHVIGVLGGAHGREQLQAAPHTAIAGTLEEVLVNARVA</sequence>
<dbReference type="InterPro" id="IPR023198">
    <property type="entry name" value="PGP-like_dom2"/>
</dbReference>
<dbReference type="Gene3D" id="1.10.150.240">
    <property type="entry name" value="Putative phosphatase, domain 2"/>
    <property type="match status" value="1"/>
</dbReference>
<proteinExistence type="predicted"/>
<dbReference type="SUPFAM" id="SSF56784">
    <property type="entry name" value="HAD-like"/>
    <property type="match status" value="1"/>
</dbReference>
<organism evidence="1 2">
    <name type="scientific">Streptomyces rugosispiralis</name>
    <dbReference type="NCBI Taxonomy" id="2967341"/>
    <lineage>
        <taxon>Bacteria</taxon>
        <taxon>Bacillati</taxon>
        <taxon>Actinomycetota</taxon>
        <taxon>Actinomycetes</taxon>
        <taxon>Kitasatosporales</taxon>
        <taxon>Streptomycetaceae</taxon>
        <taxon>Streptomyces</taxon>
    </lineage>
</organism>
<dbReference type="SFLD" id="SFLDG01129">
    <property type="entry name" value="C1.5:_HAD__Beta-PGM__Phosphata"/>
    <property type="match status" value="1"/>
</dbReference>
<protein>
    <submittedName>
        <fullName evidence="1">HAD hydrolase-like protein</fullName>
    </submittedName>
</protein>
<dbReference type="PANTHER" id="PTHR43434:SF19">
    <property type="entry name" value="PHOSPHONOACETALDEHYDE HYDROLASE"/>
    <property type="match status" value="1"/>
</dbReference>
<dbReference type="SFLD" id="SFLDS00003">
    <property type="entry name" value="Haloacid_Dehalogenase"/>
    <property type="match status" value="1"/>
</dbReference>
<reference evidence="1 2" key="1">
    <citation type="submission" date="2022-07" db="EMBL/GenBank/DDBJ databases">
        <authorList>
            <person name="Phongsopitanun W."/>
            <person name="Tanasupawat S."/>
        </authorList>
    </citation>
    <scope>NUCLEOTIDE SEQUENCE [LARGE SCALE GENOMIC DNA]</scope>
    <source>
        <strain evidence="1 2">RCU-064</strain>
    </source>
</reference>
<dbReference type="InterPro" id="IPR023214">
    <property type="entry name" value="HAD_sf"/>
</dbReference>
<dbReference type="PANTHER" id="PTHR43434">
    <property type="entry name" value="PHOSPHOGLYCOLATE PHOSPHATASE"/>
    <property type="match status" value="1"/>
</dbReference>
<dbReference type="Gene3D" id="3.40.50.1000">
    <property type="entry name" value="HAD superfamily/HAD-like"/>
    <property type="match status" value="1"/>
</dbReference>
<evidence type="ECO:0000313" key="1">
    <source>
        <dbReference type="EMBL" id="MCQ8186850.1"/>
    </source>
</evidence>
<evidence type="ECO:0000313" key="2">
    <source>
        <dbReference type="Proteomes" id="UP001204746"/>
    </source>
</evidence>
<name>A0ABT1UP02_9ACTN</name>
<dbReference type="InterPro" id="IPR050155">
    <property type="entry name" value="HAD-like_hydrolase_sf"/>
</dbReference>
<dbReference type="InterPro" id="IPR036412">
    <property type="entry name" value="HAD-like_sf"/>
</dbReference>
<dbReference type="RefSeq" id="WP_256648050.1">
    <property type="nucleotide sequence ID" value="NZ_JANIAA010000001.1"/>
</dbReference>
<comment type="caution">
    <text evidence="1">The sequence shown here is derived from an EMBL/GenBank/DDBJ whole genome shotgun (WGS) entry which is preliminary data.</text>
</comment>
<accession>A0ABT1UP02</accession>
<dbReference type="Pfam" id="PF00702">
    <property type="entry name" value="Hydrolase"/>
    <property type="match status" value="1"/>
</dbReference>
<keyword evidence="2" id="KW-1185">Reference proteome</keyword>
<dbReference type="Proteomes" id="UP001204746">
    <property type="component" value="Unassembled WGS sequence"/>
</dbReference>